<keyword evidence="1" id="KW-0812">Transmembrane</keyword>
<keyword evidence="3" id="KW-1185">Reference proteome</keyword>
<organism evidence="2 3">
    <name type="scientific">Spiroplasma mirum ATCC 29335</name>
    <dbReference type="NCBI Taxonomy" id="838561"/>
    <lineage>
        <taxon>Bacteria</taxon>
        <taxon>Bacillati</taxon>
        <taxon>Mycoplasmatota</taxon>
        <taxon>Mollicutes</taxon>
        <taxon>Entomoplasmatales</taxon>
        <taxon>Spiroplasmataceae</taxon>
        <taxon>Spiroplasma</taxon>
    </lineage>
</organism>
<keyword evidence="1" id="KW-0472">Membrane</keyword>
<gene>
    <name evidence="2" type="ORF">P344_05985</name>
</gene>
<dbReference type="HOGENOM" id="CLU_2358295_0_0_14"/>
<dbReference type="PATRIC" id="fig|838561.3.peg.1148"/>
<evidence type="ECO:0000256" key="1">
    <source>
        <dbReference type="SAM" id="Phobius"/>
    </source>
</evidence>
<keyword evidence="1" id="KW-1133">Transmembrane helix</keyword>
<accession>W0GRW1</accession>
<sequence>MNSLNVWGQWAMMFNHPGYILAPLSSINVQVQPGFVNSFSAPAINLSTGTVLKWNNSYWTIDSPKWQHYLSYAGLYLFYLVAVYLLLIYEYIIAKI</sequence>
<feature type="transmembrane region" description="Helical" evidence="1">
    <location>
        <begin position="69"/>
        <end position="92"/>
    </location>
</feature>
<name>W0GRW1_9MOLU</name>
<dbReference type="Proteomes" id="UP000019260">
    <property type="component" value="Chromosome"/>
</dbReference>
<dbReference type="RefSeq" id="WP_025331903.1">
    <property type="nucleotide sequence ID" value="NZ_CP002082.1"/>
</dbReference>
<dbReference type="KEGG" id="smia:P344_05985"/>
<dbReference type="AlphaFoldDB" id="W0GRW1"/>
<dbReference type="EMBL" id="CP006720">
    <property type="protein sequence ID" value="AHI58504.1"/>
    <property type="molecule type" value="Genomic_DNA"/>
</dbReference>
<proteinExistence type="predicted"/>
<reference evidence="2 3" key="1">
    <citation type="submission" date="2013-09" db="EMBL/GenBank/DDBJ databases">
        <title>Complete genome sequence of Spiroplasma mirum suckling mouse cataract agent.</title>
        <authorList>
            <person name="Landry C.A."/>
            <person name="Bastian F.O."/>
            <person name="Thune R.L."/>
        </authorList>
    </citation>
    <scope>NUCLEOTIDE SEQUENCE [LARGE SCALE GENOMIC DNA]</scope>
    <source>
        <strain evidence="2 3">SMCA</strain>
    </source>
</reference>
<protein>
    <submittedName>
        <fullName evidence="2">Uncharacterized protein</fullName>
    </submittedName>
</protein>
<evidence type="ECO:0000313" key="2">
    <source>
        <dbReference type="EMBL" id="AHI58504.1"/>
    </source>
</evidence>
<dbReference type="KEGG" id="smir:SMM_1003"/>
<evidence type="ECO:0000313" key="3">
    <source>
        <dbReference type="Proteomes" id="UP000019260"/>
    </source>
</evidence>